<dbReference type="RefSeq" id="WP_195485084.1">
    <property type="nucleotide sequence ID" value="NZ_CAKWDQ010000006.1"/>
</dbReference>
<evidence type="ECO:0000313" key="1">
    <source>
        <dbReference type="EMBL" id="MDC7150143.1"/>
    </source>
</evidence>
<dbReference type="Pfam" id="PF05635">
    <property type="entry name" value="23S_rRNA_IVP"/>
    <property type="match status" value="1"/>
</dbReference>
<dbReference type="InterPro" id="IPR012657">
    <property type="entry name" value="23S_rRNA-intervening_sequence"/>
</dbReference>
<gene>
    <name evidence="1" type="ORF">PQG89_11980</name>
</gene>
<sequence>MKGDSAIRVKSMDFAIRIIKLRRFLQNAKEFDLSSQVARSGTAIGALIREAEYAESKADFVHKMRIALKEANETSYWLELLYKTEILADNIYNSLKVDNEELKKMLVCIINTSIKSI</sequence>
<accession>A0AAW6I5W4</accession>
<dbReference type="AlphaFoldDB" id="A0AAW6I5W4"/>
<evidence type="ECO:0000313" key="2">
    <source>
        <dbReference type="Proteomes" id="UP001213646"/>
    </source>
</evidence>
<name>A0AAW6I5W4_9BACT</name>
<reference evidence="1" key="1">
    <citation type="submission" date="2023-01" db="EMBL/GenBank/DDBJ databases">
        <title>Exploring GABA producing Bacteroides strains toward improving mental health.</title>
        <authorList>
            <person name="Yousuf B."/>
            <person name="Bouhlel N.E."/>
            <person name="Mottawea W."/>
            <person name="Hammami R."/>
        </authorList>
    </citation>
    <scope>NUCLEOTIDE SEQUENCE</scope>
    <source>
        <strain evidence="1">UO.H1047</strain>
    </source>
</reference>
<dbReference type="PANTHER" id="PTHR38471:SF2">
    <property type="entry name" value="FOUR HELIX BUNDLE PROTEIN"/>
    <property type="match status" value="1"/>
</dbReference>
<protein>
    <submittedName>
        <fullName evidence="1">Four helix bundle protein</fullName>
    </submittedName>
</protein>
<dbReference type="EMBL" id="JAQPYX010000098">
    <property type="protein sequence ID" value="MDC7150143.1"/>
    <property type="molecule type" value="Genomic_DNA"/>
</dbReference>
<dbReference type="SUPFAM" id="SSF158446">
    <property type="entry name" value="IVS-encoded protein-like"/>
    <property type="match status" value="1"/>
</dbReference>
<organism evidence="1 2">
    <name type="scientific">Parabacteroides johnsonii</name>
    <dbReference type="NCBI Taxonomy" id="387661"/>
    <lineage>
        <taxon>Bacteria</taxon>
        <taxon>Pseudomonadati</taxon>
        <taxon>Bacteroidota</taxon>
        <taxon>Bacteroidia</taxon>
        <taxon>Bacteroidales</taxon>
        <taxon>Tannerellaceae</taxon>
        <taxon>Parabacteroides</taxon>
    </lineage>
</organism>
<dbReference type="Gene3D" id="1.20.1440.60">
    <property type="entry name" value="23S rRNA-intervening sequence"/>
    <property type="match status" value="1"/>
</dbReference>
<dbReference type="Proteomes" id="UP001213646">
    <property type="component" value="Unassembled WGS sequence"/>
</dbReference>
<dbReference type="InterPro" id="IPR036583">
    <property type="entry name" value="23S_rRNA_IVS_sf"/>
</dbReference>
<comment type="caution">
    <text evidence="1">The sequence shown here is derived from an EMBL/GenBank/DDBJ whole genome shotgun (WGS) entry which is preliminary data.</text>
</comment>
<dbReference type="NCBIfam" id="TIGR02436">
    <property type="entry name" value="four helix bundle protein"/>
    <property type="match status" value="1"/>
</dbReference>
<proteinExistence type="predicted"/>
<dbReference type="PIRSF" id="PIRSF035652">
    <property type="entry name" value="CHP02436"/>
    <property type="match status" value="1"/>
</dbReference>
<dbReference type="PANTHER" id="PTHR38471">
    <property type="entry name" value="FOUR HELIX BUNDLE PROTEIN"/>
    <property type="match status" value="1"/>
</dbReference>